<organism evidence="3 4">
    <name type="scientific">Methylophaga thalassica</name>
    <dbReference type="NCBI Taxonomy" id="40223"/>
    <lineage>
        <taxon>Bacteria</taxon>
        <taxon>Pseudomonadati</taxon>
        <taxon>Pseudomonadota</taxon>
        <taxon>Gammaproteobacteria</taxon>
        <taxon>Thiotrichales</taxon>
        <taxon>Piscirickettsiaceae</taxon>
        <taxon>Methylophaga</taxon>
    </lineage>
</organism>
<dbReference type="InterPro" id="IPR025877">
    <property type="entry name" value="MobA-like_NTP_Trfase"/>
</dbReference>
<comment type="caution">
    <text evidence="3">The sequence shown here is derived from an EMBL/GenBank/DDBJ whole genome shotgun (WGS) entry which is preliminary data.</text>
</comment>
<keyword evidence="4" id="KW-1185">Reference proteome</keyword>
<dbReference type="RefSeq" id="WP_284723611.1">
    <property type="nucleotide sequence ID" value="NZ_BSND01000013.1"/>
</dbReference>
<protein>
    <recommendedName>
        <fullName evidence="2">MobA-like NTP transferase domain-containing protein</fullName>
    </recommendedName>
</protein>
<evidence type="ECO:0000313" key="3">
    <source>
        <dbReference type="EMBL" id="GLQ00783.1"/>
    </source>
</evidence>
<gene>
    <name evidence="3" type="ORF">GCM10007891_26360</name>
</gene>
<feature type="domain" description="MobA-like NTP transferase" evidence="2">
    <location>
        <begin position="8"/>
        <end position="171"/>
    </location>
</feature>
<dbReference type="SUPFAM" id="SSF53448">
    <property type="entry name" value="Nucleotide-diphospho-sugar transferases"/>
    <property type="match status" value="1"/>
</dbReference>
<reference evidence="3" key="1">
    <citation type="journal article" date="2014" name="Int. J. Syst. Evol. Microbiol.">
        <title>Complete genome of a new Firmicutes species belonging to the dominant human colonic microbiota ('Ruminococcus bicirculans') reveals two chromosomes and a selective capacity to utilize plant glucans.</title>
        <authorList>
            <consortium name="NISC Comparative Sequencing Program"/>
            <person name="Wegmann U."/>
            <person name="Louis P."/>
            <person name="Goesmann A."/>
            <person name="Henrissat B."/>
            <person name="Duncan S.H."/>
            <person name="Flint H.J."/>
        </authorList>
    </citation>
    <scope>NUCLEOTIDE SEQUENCE</scope>
    <source>
        <strain evidence="3">NBRC 102424</strain>
    </source>
</reference>
<name>A0ABQ5TZE3_9GAMM</name>
<dbReference type="Proteomes" id="UP001161423">
    <property type="component" value="Unassembled WGS sequence"/>
</dbReference>
<dbReference type="PANTHER" id="PTHR43777:SF1">
    <property type="entry name" value="MOLYBDENUM COFACTOR CYTIDYLYLTRANSFERASE"/>
    <property type="match status" value="1"/>
</dbReference>
<accession>A0ABQ5TZE3</accession>
<evidence type="ECO:0000313" key="4">
    <source>
        <dbReference type="Proteomes" id="UP001161423"/>
    </source>
</evidence>
<dbReference type="Pfam" id="PF12804">
    <property type="entry name" value="NTP_transf_3"/>
    <property type="match status" value="1"/>
</dbReference>
<keyword evidence="1" id="KW-0460">Magnesium</keyword>
<dbReference type="CDD" id="cd04182">
    <property type="entry name" value="GT_2_like_f"/>
    <property type="match status" value="1"/>
</dbReference>
<evidence type="ECO:0000259" key="2">
    <source>
        <dbReference type="Pfam" id="PF12804"/>
    </source>
</evidence>
<sequence>METAEIAAVILAAGKSSRFGADKLLTEVGYKGVRQPLILHALAPWLEVFEQIHLVTPINNQELLGVCRSVAGRVNFIKADKSGLGMGHSLAAGIQATQQAKGWLIGLADMPMITSDILQLLVSELKQGAAISAPFYHGKRGHPVAFSNQYRDDLMQLTGDVGAKTIVQAHETLVQAVNIDRPSIFIDIDTQADISLLQ</sequence>
<proteinExistence type="predicted"/>
<evidence type="ECO:0000256" key="1">
    <source>
        <dbReference type="ARBA" id="ARBA00022842"/>
    </source>
</evidence>
<dbReference type="EMBL" id="BSND01000013">
    <property type="protein sequence ID" value="GLQ00783.1"/>
    <property type="molecule type" value="Genomic_DNA"/>
</dbReference>
<dbReference type="Gene3D" id="3.90.550.10">
    <property type="entry name" value="Spore Coat Polysaccharide Biosynthesis Protein SpsA, Chain A"/>
    <property type="match status" value="1"/>
</dbReference>
<dbReference type="PANTHER" id="PTHR43777">
    <property type="entry name" value="MOLYBDENUM COFACTOR CYTIDYLYLTRANSFERASE"/>
    <property type="match status" value="1"/>
</dbReference>
<dbReference type="InterPro" id="IPR029044">
    <property type="entry name" value="Nucleotide-diphossugar_trans"/>
</dbReference>
<reference evidence="3" key="2">
    <citation type="submission" date="2023-01" db="EMBL/GenBank/DDBJ databases">
        <title>Draft genome sequence of Methylophaga thalassica strain NBRC 102424.</title>
        <authorList>
            <person name="Sun Q."/>
            <person name="Mori K."/>
        </authorList>
    </citation>
    <scope>NUCLEOTIDE SEQUENCE</scope>
    <source>
        <strain evidence="3">NBRC 102424</strain>
    </source>
</reference>